<proteinExistence type="predicted"/>
<dbReference type="GeneID" id="75282254"/>
<feature type="domain" description="Transcriptional regulator DauR-like HTH" evidence="2">
    <location>
        <begin position="140"/>
        <end position="201"/>
    </location>
</feature>
<keyword evidence="5" id="KW-1185">Reference proteome</keyword>
<dbReference type="EMBL" id="DPSM01000022">
    <property type="protein sequence ID" value="HCK01672.1"/>
    <property type="molecule type" value="Genomic_DNA"/>
</dbReference>
<organism evidence="3 6">
    <name type="scientific">Serratia grimesii</name>
    <dbReference type="NCBI Taxonomy" id="82995"/>
    <lineage>
        <taxon>Bacteria</taxon>
        <taxon>Pseudomonadati</taxon>
        <taxon>Pseudomonadota</taxon>
        <taxon>Gammaproteobacteria</taxon>
        <taxon>Enterobacterales</taxon>
        <taxon>Yersiniaceae</taxon>
        <taxon>Serratia</taxon>
    </lineage>
</organism>
<dbReference type="EMBL" id="JGVP01000001">
    <property type="protein sequence ID" value="KFB90405.1"/>
    <property type="molecule type" value="Genomic_DNA"/>
</dbReference>
<dbReference type="PANTHER" id="PTHR35568:SF1">
    <property type="entry name" value="TRANSCRIPTIONAL REGULATOR DAUR"/>
    <property type="match status" value="1"/>
</dbReference>
<sequence length="210" mass="23662">MLKTTSQLELLQSVADGIAALFFPNVEVVIHDVSTNKIAYLANNLSKRKPGDDAGLEDFDIDSDGQVTGPYEKLNWDGKKMRSVSIAARDEQGLPRYLLCINLSTAMFEDARNALDMFLSVTRLQPQPQQLFKDDWQEKINTFLHEWIRLQNTSLGSLTREQKKQLVIDLYKEGAFKAKSAADYIANVLSLGRATVYKYLKELKKGEGNA</sequence>
<dbReference type="AlphaFoldDB" id="A0A7G2JM58"/>
<gene>
    <name evidence="4" type="ORF">CR62_01185</name>
    <name evidence="3" type="ORF">DHV72_16875</name>
</gene>
<dbReference type="Pfam" id="PF13309">
    <property type="entry name" value="HTH_22"/>
    <property type="match status" value="1"/>
</dbReference>
<evidence type="ECO:0000313" key="4">
    <source>
        <dbReference type="EMBL" id="KFB90405.1"/>
    </source>
</evidence>
<evidence type="ECO:0000313" key="6">
    <source>
        <dbReference type="Proteomes" id="UP000262210"/>
    </source>
</evidence>
<evidence type="ECO:0000259" key="1">
    <source>
        <dbReference type="Pfam" id="PF08348"/>
    </source>
</evidence>
<accession>A0A7G2JM58</accession>
<dbReference type="InterPro" id="IPR039445">
    <property type="entry name" value="DauR-like_HTH"/>
</dbReference>
<protein>
    <submittedName>
        <fullName evidence="3">Uncharacterized protein</fullName>
    </submittedName>
</protein>
<dbReference type="InterPro" id="IPR039446">
    <property type="entry name" value="DauR-like"/>
</dbReference>
<evidence type="ECO:0000259" key="2">
    <source>
        <dbReference type="Pfam" id="PF13309"/>
    </source>
</evidence>
<evidence type="ECO:0000313" key="5">
    <source>
        <dbReference type="Proteomes" id="UP000028721"/>
    </source>
</evidence>
<dbReference type="InterPro" id="IPR013559">
    <property type="entry name" value="YheO"/>
</dbReference>
<dbReference type="Proteomes" id="UP000262210">
    <property type="component" value="Unassembled WGS sequence"/>
</dbReference>
<reference evidence="3 6" key="2">
    <citation type="journal article" date="2018" name="Nat. Biotechnol.">
        <title>A standardized bacterial taxonomy based on genome phylogeny substantially revises the tree of life.</title>
        <authorList>
            <person name="Parks D.H."/>
            <person name="Chuvochina M."/>
            <person name="Waite D.W."/>
            <person name="Rinke C."/>
            <person name="Skarshewski A."/>
            <person name="Chaumeil P.A."/>
            <person name="Hugenholtz P."/>
        </authorList>
    </citation>
    <scope>NUCLEOTIDE SEQUENCE [LARGE SCALE GENOMIC DNA]</scope>
    <source>
        <strain evidence="3">UBA11264</strain>
    </source>
</reference>
<dbReference type="Proteomes" id="UP000028721">
    <property type="component" value="Unassembled WGS sequence"/>
</dbReference>
<dbReference type="PANTHER" id="PTHR35568">
    <property type="entry name" value="TRANSCRIPTIONAL REGULATOR DAUR"/>
    <property type="match status" value="1"/>
</dbReference>
<reference evidence="4 5" key="1">
    <citation type="submission" date="2014-03" db="EMBL/GenBank/DDBJ databases">
        <title>Draft genome sequence of the Serratia grimesii strain a2.</title>
        <authorList>
            <person name="Toymentseva A."/>
            <person name="Kazakov S."/>
            <person name="Giliazeva A."/>
            <person name="Ismagilova R."/>
            <person name="Shah R."/>
            <person name="Sharipova M."/>
            <person name="Khaitlina S."/>
            <person name="Mardanova A."/>
        </authorList>
    </citation>
    <scope>NUCLEOTIDE SEQUENCE [LARGE SCALE GENOMIC DNA]</scope>
    <source>
        <strain evidence="4 5">A2</strain>
    </source>
</reference>
<dbReference type="Pfam" id="PF08348">
    <property type="entry name" value="PAS_6"/>
    <property type="match status" value="1"/>
</dbReference>
<comment type="caution">
    <text evidence="3">The sequence shown here is derived from an EMBL/GenBank/DDBJ whole genome shotgun (WGS) entry which is preliminary data.</text>
</comment>
<evidence type="ECO:0000313" key="3">
    <source>
        <dbReference type="EMBL" id="HCK01672.1"/>
    </source>
</evidence>
<dbReference type="RefSeq" id="WP_037415319.1">
    <property type="nucleotide sequence ID" value="NZ_CAMIQM010000002.1"/>
</dbReference>
<feature type="domain" description="YheO-like" evidence="1">
    <location>
        <begin position="8"/>
        <end position="113"/>
    </location>
</feature>
<name>A0A7G2JM58_9GAMM</name>